<evidence type="ECO:0000313" key="3">
    <source>
        <dbReference type="Proteomes" id="UP000310314"/>
    </source>
</evidence>
<dbReference type="Proteomes" id="UP000310314">
    <property type="component" value="Unassembled WGS sequence"/>
</dbReference>
<comment type="caution">
    <text evidence="2">The sequence shown here is derived from an EMBL/GenBank/DDBJ whole genome shotgun (WGS) entry which is preliminary data.</text>
</comment>
<keyword evidence="3" id="KW-1185">Reference proteome</keyword>
<dbReference type="OrthoDB" id="1117657at2"/>
<evidence type="ECO:0008006" key="4">
    <source>
        <dbReference type="Google" id="ProtNLM"/>
    </source>
</evidence>
<accession>A0A5S3PRP2</accession>
<feature type="signal peptide" evidence="1">
    <location>
        <begin position="1"/>
        <end position="23"/>
    </location>
</feature>
<keyword evidence="1" id="KW-0732">Signal</keyword>
<dbReference type="AlphaFoldDB" id="A0A5S3PRP2"/>
<dbReference type="RefSeq" id="WP_138658426.1">
    <property type="nucleotide sequence ID" value="NZ_VATY01000002.1"/>
</dbReference>
<protein>
    <recommendedName>
        <fullName evidence="4">Adhesin domain-containing protein</fullName>
    </recommendedName>
</protein>
<reference evidence="2 3" key="1">
    <citation type="submission" date="2019-05" db="EMBL/GenBank/DDBJ databases">
        <authorList>
            <person name="Zhang J.-Y."/>
            <person name="Feg X."/>
            <person name="Du Z.-J."/>
        </authorList>
    </citation>
    <scope>NUCLEOTIDE SEQUENCE [LARGE SCALE GENOMIC DNA]</scope>
    <source>
        <strain evidence="2 3">RZ26</strain>
    </source>
</reference>
<feature type="chain" id="PRO_5024391922" description="Adhesin domain-containing protein" evidence="1">
    <location>
        <begin position="24"/>
        <end position="362"/>
    </location>
</feature>
<evidence type="ECO:0000313" key="2">
    <source>
        <dbReference type="EMBL" id="TMM57410.1"/>
    </source>
</evidence>
<proteinExistence type="predicted"/>
<organism evidence="2 3">
    <name type="scientific">Maribacter algarum</name>
    <name type="common">ex Zhang et al. 2020</name>
    <dbReference type="NCBI Taxonomy" id="2578118"/>
    <lineage>
        <taxon>Bacteria</taxon>
        <taxon>Pseudomonadati</taxon>
        <taxon>Bacteroidota</taxon>
        <taxon>Flavobacteriia</taxon>
        <taxon>Flavobacteriales</taxon>
        <taxon>Flavobacteriaceae</taxon>
        <taxon>Maribacter</taxon>
    </lineage>
</organism>
<dbReference type="EMBL" id="VATY01000002">
    <property type="protein sequence ID" value="TMM57410.1"/>
    <property type="molecule type" value="Genomic_DNA"/>
</dbReference>
<gene>
    <name evidence="2" type="ORF">FEE95_13070</name>
</gene>
<sequence length="362" mass="40785">MDTLCKKLLWVALVMVLGQSVTAQEKVSKKITKTYAMTDAGKLNLENKYGNITINGWDKNEVSVAISIEVNHRKKENAEALLKRIQPIARDGEEFVSLGYEILEKKTGWFARLIDEANPFDYDRSNIQIDYTIYMPAKAELKITNTFGDVLIEDWTGKLKALIEHGDVWLSEDLNKADFTMRYGKLRAQNISYGSVDIKNGELDIRDSKSLRLNSNGSDIAMDAVTSLEIYSNKDNISMNEVSTMFGTLKFSTLELDYLTKEADMTLKIADFRVGNITNSDVNIAINQESSEISLNVTDFSHQFDATLEQGLVRMPKSFDNIDSKMLDKGKKLREIKATYGNSTQGRISIRGKKGVVLLKEL</sequence>
<name>A0A5S3PRP2_9FLAO</name>
<evidence type="ECO:0000256" key="1">
    <source>
        <dbReference type="SAM" id="SignalP"/>
    </source>
</evidence>